<gene>
    <name evidence="1" type="ORF">NLG97_g302</name>
</gene>
<organism evidence="1 2">
    <name type="scientific">Lecanicillium saksenae</name>
    <dbReference type="NCBI Taxonomy" id="468837"/>
    <lineage>
        <taxon>Eukaryota</taxon>
        <taxon>Fungi</taxon>
        <taxon>Dikarya</taxon>
        <taxon>Ascomycota</taxon>
        <taxon>Pezizomycotina</taxon>
        <taxon>Sordariomycetes</taxon>
        <taxon>Hypocreomycetidae</taxon>
        <taxon>Hypocreales</taxon>
        <taxon>Cordycipitaceae</taxon>
        <taxon>Lecanicillium</taxon>
    </lineage>
</organism>
<sequence>MMARSCPAAADNAFGPVVTAQCRSGFDFTLLFEESILTILPLGISICWVIGRLVQLRSEPAKVVNSGMLLGKLLLWSAYVALGITQLALWISRGVPRTDATVACLAICIVASCFMLLCSYREHIYTLRPSTPLIVFLCTSLILDLARTRTLFYYSNNDPVAIVNAVGYGIKLLLFVAENGEKRKWLKPQWENVSREETSGVLSRSLFIWLNPLFVQGFGGRLTLEKLFSLDAEIDAAARPIKLMEKWESSELYTPDRLVNKNPTPNQLIVSKPGSHALFWLFLRHYKWQFLAGVLPRLAYSGFLFAQPFLLERVLDFIDENHTPNTEATAYGLIAAYGVVYIGIAVSYAIYQHKTYRLLTLYRGSLIALIYNKTLKTDVANVTDAEAITLMSADIDRVGHSLPLIHELYASLIDIAIALWLLYGRLGIAMVAPIIWIALFTSAGLPIAGAAGNAQSPWLDAIEDRLAVTAKALSSMKAVKMTGLSNLVSTNLTRLRLEEIRASLRFILKILLTFFQDFSSSAVAPVWAFGVYIILAKARGTETLTDGVAFAALSLFELMNQPLIHIVDGFEHIQTVRTSFGRVQEYLESDEREDYRIVTKFSPPPSYDEKENRSSLEKEPASDQTLGADIAVSLSKVSAGYDAEGDPVLSELDLSIKKSEITMIFGPVGCGKSTFLRLLLGEVASVVGTVTTCFSTAAFCPQTPWITWGSIRSNIIGILSFDEKWYNMVTQVCLLVRDFQELSDGDHTNTGSRGSRLSGGQQMRVSFARALYSREPVIVLDDVLTGLDRVTERGILERVFGSEGLIKEMGSTVIMATNTFAHLQFADNIIILNEKGQVTQQCSWDTIGASPAFAHLLAHDQTAVTRRPELEISDETIQEIGVPLDAVQDLDSSDSKGAGDLQVYAFYASVAGVWPILAWLCACAIFVFGVNFPSVWLQKWMNYNAQQPNEKIGYYLGVYGALAALVLIGCSLADSVFNLLVIPRTSKKFHDMLLATTMSAPTSFVTSTDAGTIINRFSQDLELIDNDLPKSLDQTVFQLLSAIMSAVLVFISSGYVAIAIPFCIAAIAIIQLYYLRTSRQIRILDIEAKAPLFSQFLETLGGISCIRAFGWAAHYENNNIEVLNTSQKPYYILWCIQRWLTLVLDLFVAGLAILLVGLATNIKGGSTGFLGVALFQVVTFSTTLQVLVAEWTQVEMALGAISRIRQYVLHTKNENRAEEVGMVPVDWPDSSAAIEFKNVTASYDGESEAILKDMSFIVSMGEKVAICGRTGSGKSSTVSALLRMLELDAGAIHVGGVDLSTIPRQLIRSRLNAVPQEPFFLHGSVRENIDPAEEATEERIQEVLESVKLWDLLQSRGGLDEDMNEETLSHGQRQLFCLARAALSNANIIILDEATSGVDQESESIMETVIAKEFQHRTVISIAHKLESILDYDRVILLGNGVILESGQPRELLAASDSAFRALYDGQRRG</sequence>
<reference evidence="1" key="1">
    <citation type="submission" date="2022-07" db="EMBL/GenBank/DDBJ databases">
        <title>Genome Sequence of Lecanicillium saksenae.</title>
        <authorList>
            <person name="Buettner E."/>
        </authorList>
    </citation>
    <scope>NUCLEOTIDE SEQUENCE</scope>
    <source>
        <strain evidence="1">VT-O1</strain>
    </source>
</reference>
<name>A0ACC1RB31_9HYPO</name>
<proteinExistence type="predicted"/>
<evidence type="ECO:0000313" key="1">
    <source>
        <dbReference type="EMBL" id="KAJ3499459.1"/>
    </source>
</evidence>
<evidence type="ECO:0000313" key="2">
    <source>
        <dbReference type="Proteomes" id="UP001148737"/>
    </source>
</evidence>
<keyword evidence="2" id="KW-1185">Reference proteome</keyword>
<protein>
    <submittedName>
        <fullName evidence="1">Uncharacterized protein</fullName>
    </submittedName>
</protein>
<dbReference type="Proteomes" id="UP001148737">
    <property type="component" value="Unassembled WGS sequence"/>
</dbReference>
<comment type="caution">
    <text evidence="1">The sequence shown here is derived from an EMBL/GenBank/DDBJ whole genome shotgun (WGS) entry which is preliminary data.</text>
</comment>
<accession>A0ACC1RB31</accession>
<dbReference type="EMBL" id="JANAKD010000009">
    <property type="protein sequence ID" value="KAJ3499459.1"/>
    <property type="molecule type" value="Genomic_DNA"/>
</dbReference>